<name>A0A7J7JW30_BUGNE</name>
<accession>A0A7J7JW30</accession>
<dbReference type="AlphaFoldDB" id="A0A7J7JW30"/>
<dbReference type="EMBL" id="VXIV02001688">
    <property type="protein sequence ID" value="KAF6030592.1"/>
    <property type="molecule type" value="Genomic_DNA"/>
</dbReference>
<organism evidence="1 2">
    <name type="scientific">Bugula neritina</name>
    <name type="common">Brown bryozoan</name>
    <name type="synonym">Sertularia neritina</name>
    <dbReference type="NCBI Taxonomy" id="10212"/>
    <lineage>
        <taxon>Eukaryota</taxon>
        <taxon>Metazoa</taxon>
        <taxon>Spiralia</taxon>
        <taxon>Lophotrochozoa</taxon>
        <taxon>Bryozoa</taxon>
        <taxon>Gymnolaemata</taxon>
        <taxon>Cheilostomatida</taxon>
        <taxon>Flustrina</taxon>
        <taxon>Buguloidea</taxon>
        <taxon>Bugulidae</taxon>
        <taxon>Bugula</taxon>
    </lineage>
</organism>
<gene>
    <name evidence="1" type="ORF">EB796_011098</name>
</gene>
<keyword evidence="2" id="KW-1185">Reference proteome</keyword>
<reference evidence="1" key="1">
    <citation type="submission" date="2020-06" db="EMBL/GenBank/DDBJ databases">
        <title>Draft genome of Bugula neritina, a colonial animal packing powerful symbionts and potential medicines.</title>
        <authorList>
            <person name="Rayko M."/>
        </authorList>
    </citation>
    <scope>NUCLEOTIDE SEQUENCE [LARGE SCALE GENOMIC DNA]</scope>
    <source>
        <strain evidence="1">Kwan_BN1</strain>
    </source>
</reference>
<proteinExistence type="predicted"/>
<evidence type="ECO:0000313" key="2">
    <source>
        <dbReference type="Proteomes" id="UP000593567"/>
    </source>
</evidence>
<comment type="caution">
    <text evidence="1">The sequence shown here is derived from an EMBL/GenBank/DDBJ whole genome shotgun (WGS) entry which is preliminary data.</text>
</comment>
<dbReference type="OrthoDB" id="10051196at2759"/>
<evidence type="ECO:0000313" key="1">
    <source>
        <dbReference type="EMBL" id="KAF6030592.1"/>
    </source>
</evidence>
<dbReference type="Proteomes" id="UP000593567">
    <property type="component" value="Unassembled WGS sequence"/>
</dbReference>
<protein>
    <submittedName>
        <fullName evidence="1">Uncharacterized protein</fullName>
    </submittedName>
</protein>
<sequence>MPTLQHISSSTYQLFNISTLQHINSSTYQLFNISALQHINSSTFQRFNRHCWYLRTTSYYENSLLKCFVRSENQSI</sequence>